<dbReference type="Gene3D" id="3.30.200.20">
    <property type="entry name" value="Phosphorylase Kinase, domain 1"/>
    <property type="match status" value="1"/>
</dbReference>
<dbReference type="Proteomes" id="UP000245884">
    <property type="component" value="Unassembled WGS sequence"/>
</dbReference>
<dbReference type="AlphaFoldDB" id="A0A316UVB9"/>
<feature type="region of interest" description="Disordered" evidence="5">
    <location>
        <begin position="1"/>
        <end position="84"/>
    </location>
</feature>
<dbReference type="PROSITE" id="PS00107">
    <property type="entry name" value="PROTEIN_KINASE_ATP"/>
    <property type="match status" value="1"/>
</dbReference>
<keyword evidence="7" id="KW-0808">Transferase</keyword>
<evidence type="ECO:0000313" key="8">
    <source>
        <dbReference type="Proteomes" id="UP000245884"/>
    </source>
</evidence>
<dbReference type="OrthoDB" id="40902at2759"/>
<dbReference type="RefSeq" id="XP_025361667.1">
    <property type="nucleotide sequence ID" value="XM_025503806.1"/>
</dbReference>
<reference evidence="7 8" key="1">
    <citation type="journal article" date="2018" name="Mol. Biol. Evol.">
        <title>Broad Genomic Sampling Reveals a Smut Pathogenic Ancestry of the Fungal Clade Ustilaginomycotina.</title>
        <authorList>
            <person name="Kijpornyongpan T."/>
            <person name="Mondo S.J."/>
            <person name="Barry K."/>
            <person name="Sandor L."/>
            <person name="Lee J."/>
            <person name="Lipzen A."/>
            <person name="Pangilinan J."/>
            <person name="LaButti K."/>
            <person name="Hainaut M."/>
            <person name="Henrissat B."/>
            <person name="Grigoriev I.V."/>
            <person name="Spatafora J.W."/>
            <person name="Aime M.C."/>
        </authorList>
    </citation>
    <scope>NUCLEOTIDE SEQUENCE [LARGE SCALE GENOMIC DNA]</scope>
    <source>
        <strain evidence="7 8">MCA 5214</strain>
    </source>
</reference>
<dbReference type="GO" id="GO:0005737">
    <property type="term" value="C:cytoplasm"/>
    <property type="evidence" value="ECO:0007669"/>
    <property type="project" value="TreeGrafter"/>
</dbReference>
<feature type="compositionally biased region" description="Basic residues" evidence="5">
    <location>
        <begin position="28"/>
        <end position="37"/>
    </location>
</feature>
<evidence type="ECO:0000256" key="5">
    <source>
        <dbReference type="SAM" id="MobiDB-lite"/>
    </source>
</evidence>
<feature type="compositionally biased region" description="Low complexity" evidence="5">
    <location>
        <begin position="57"/>
        <end position="83"/>
    </location>
</feature>
<dbReference type="PANTHER" id="PTHR44167">
    <property type="entry name" value="OVARIAN-SPECIFIC SERINE/THREONINE-PROTEIN KINASE LOK-RELATED"/>
    <property type="match status" value="1"/>
</dbReference>
<dbReference type="Gene3D" id="1.10.510.10">
    <property type="entry name" value="Transferase(Phosphotransferase) domain 1"/>
    <property type="match status" value="1"/>
</dbReference>
<gene>
    <name evidence="7" type="ORF">BDZ90DRAFT_184533</name>
</gene>
<evidence type="ECO:0000313" key="7">
    <source>
        <dbReference type="EMBL" id="PWN27055.1"/>
    </source>
</evidence>
<protein>
    <submittedName>
        <fullName evidence="7">Kinase-like protein</fullName>
    </submittedName>
</protein>
<keyword evidence="8" id="KW-1185">Reference proteome</keyword>
<dbReference type="GO" id="GO:0005524">
    <property type="term" value="F:ATP binding"/>
    <property type="evidence" value="ECO:0007669"/>
    <property type="project" value="UniProtKB-UniRule"/>
</dbReference>
<keyword evidence="2 3" id="KW-0067">ATP-binding</keyword>
<dbReference type="InterPro" id="IPR011009">
    <property type="entry name" value="Kinase-like_dom_sf"/>
</dbReference>
<dbReference type="InterPro" id="IPR017441">
    <property type="entry name" value="Protein_kinase_ATP_BS"/>
</dbReference>
<feature type="coiled-coil region" evidence="4">
    <location>
        <begin position="113"/>
        <end position="140"/>
    </location>
</feature>
<evidence type="ECO:0000256" key="4">
    <source>
        <dbReference type="SAM" id="Coils"/>
    </source>
</evidence>
<evidence type="ECO:0000259" key="6">
    <source>
        <dbReference type="PROSITE" id="PS50011"/>
    </source>
</evidence>
<evidence type="ECO:0000256" key="1">
    <source>
        <dbReference type="ARBA" id="ARBA00022741"/>
    </source>
</evidence>
<dbReference type="PROSITE" id="PS00108">
    <property type="entry name" value="PROTEIN_KINASE_ST"/>
    <property type="match status" value="1"/>
</dbReference>
<dbReference type="EMBL" id="KZ819669">
    <property type="protein sequence ID" value="PWN27055.1"/>
    <property type="molecule type" value="Genomic_DNA"/>
</dbReference>
<organism evidence="7 8">
    <name type="scientific">Jaminaea rosea</name>
    <dbReference type="NCBI Taxonomy" id="1569628"/>
    <lineage>
        <taxon>Eukaryota</taxon>
        <taxon>Fungi</taxon>
        <taxon>Dikarya</taxon>
        <taxon>Basidiomycota</taxon>
        <taxon>Ustilaginomycotina</taxon>
        <taxon>Exobasidiomycetes</taxon>
        <taxon>Microstromatales</taxon>
        <taxon>Microstromatales incertae sedis</taxon>
        <taxon>Jaminaea</taxon>
    </lineage>
</organism>
<dbReference type="GeneID" id="37025629"/>
<evidence type="ECO:0000256" key="2">
    <source>
        <dbReference type="ARBA" id="ARBA00022840"/>
    </source>
</evidence>
<dbReference type="PROSITE" id="PS50011">
    <property type="entry name" value="PROTEIN_KINASE_DOM"/>
    <property type="match status" value="1"/>
</dbReference>
<dbReference type="STRING" id="1569628.A0A316UVB9"/>
<dbReference type="GO" id="GO:0005634">
    <property type="term" value="C:nucleus"/>
    <property type="evidence" value="ECO:0007669"/>
    <property type="project" value="TreeGrafter"/>
</dbReference>
<name>A0A316UVB9_9BASI</name>
<dbReference type="Pfam" id="PF00069">
    <property type="entry name" value="Pkinase"/>
    <property type="match status" value="1"/>
</dbReference>
<keyword evidence="7" id="KW-0418">Kinase</keyword>
<evidence type="ECO:0000256" key="3">
    <source>
        <dbReference type="PROSITE-ProRule" id="PRU10141"/>
    </source>
</evidence>
<feature type="domain" description="Protein kinase" evidence="6">
    <location>
        <begin position="280"/>
        <end position="609"/>
    </location>
</feature>
<dbReference type="InterPro" id="IPR008271">
    <property type="entry name" value="Ser/Thr_kinase_AS"/>
</dbReference>
<accession>A0A316UVB9</accession>
<feature type="binding site" evidence="3">
    <location>
        <position position="309"/>
    </location>
    <ligand>
        <name>ATP</name>
        <dbReference type="ChEBI" id="CHEBI:30616"/>
    </ligand>
</feature>
<keyword evidence="1 3" id="KW-0547">Nucleotide-binding</keyword>
<dbReference type="PANTHER" id="PTHR44167:SF24">
    <property type="entry name" value="SERINE_THREONINE-PROTEIN KINASE CHK2"/>
    <property type="match status" value="1"/>
</dbReference>
<dbReference type="InterPro" id="IPR000719">
    <property type="entry name" value="Prot_kinase_dom"/>
</dbReference>
<dbReference type="SMART" id="SM00220">
    <property type="entry name" value="S_TKc"/>
    <property type="match status" value="1"/>
</dbReference>
<dbReference type="GO" id="GO:0051598">
    <property type="term" value="P:meiotic recombination checkpoint signaling"/>
    <property type="evidence" value="ECO:0007669"/>
    <property type="project" value="TreeGrafter"/>
</dbReference>
<dbReference type="Gene3D" id="2.60.200.20">
    <property type="match status" value="1"/>
</dbReference>
<dbReference type="SUPFAM" id="SSF56112">
    <property type="entry name" value="Protein kinase-like (PK-like)"/>
    <property type="match status" value="1"/>
</dbReference>
<feature type="compositionally biased region" description="Basic residues" evidence="5">
    <location>
        <begin position="47"/>
        <end position="56"/>
    </location>
</feature>
<dbReference type="GO" id="GO:0004674">
    <property type="term" value="F:protein serine/threonine kinase activity"/>
    <property type="evidence" value="ECO:0007669"/>
    <property type="project" value="TreeGrafter"/>
</dbReference>
<proteinExistence type="predicted"/>
<keyword evidence="4" id="KW-0175">Coiled coil</keyword>
<sequence length="637" mass="71219">MLSRHHLLTSSSPSPSSSADAMAAGRPAIKRLSKPKTRASQAQPSRRGGRHTKSHTPRPAASVATTPAAARSSVSPQQQVQRSYGALLSSRDPVISDVGPLIPLPNFSNDPRLLEEIERINQLRSKNLSLEESEDEQEERCGSHNSLATVALLEFEGGFRAQEKMAIAIQLHRPFTVGYDESSDYMIETSTAQGISFRLFAYHCEGNSSREVTVSCEDRSLPGQGIQWNGHQISQDTVLLSHGDVVEAGQQRFTFSSMVDTSLAWDQDDSSSQTPAHRYQYSSRMLGEGTHAIVLLAWDRKHQRQVACKRFKNTDAQTGSIAKEEIRVLSLMRHPNLNGLLDVDEGRISRSRKEVIVRVIVDAAKGGDLFSYIQQHVPNGGLDEAQVKWIAYQMIKGIVYMHDKGIAHHDIKPENVILVTAATRFPHVQIADFGMAWEDPLVTQKAKGMDEAAFDRVLREPRCREKHMGTTLYAPPEMLINHSSRQPGYSPFLHDSWSLGCTIFTTIFSSHPMTSSAGLPHVGCDVDPEPIILAMERGVEEEQIQQGKLRQDYVAIIGCILKGLRWEILPPLRPHHGSVRAAKAFLDDLFELDTRYRRTMRQALKSQWIESSRRELEEMYRCRVLGDYRGAAGSDQQ</sequence>